<dbReference type="Pfam" id="PF12680">
    <property type="entry name" value="SnoaL_2"/>
    <property type="match status" value="1"/>
</dbReference>
<organism evidence="2">
    <name type="scientific">Telmatobacter sp. DSM 110680</name>
    <dbReference type="NCBI Taxonomy" id="3036704"/>
    <lineage>
        <taxon>Bacteria</taxon>
        <taxon>Pseudomonadati</taxon>
        <taxon>Acidobacteriota</taxon>
        <taxon>Terriglobia</taxon>
        <taxon>Terriglobales</taxon>
        <taxon>Acidobacteriaceae</taxon>
        <taxon>Telmatobacter</taxon>
    </lineage>
</organism>
<dbReference type="InterPro" id="IPR037401">
    <property type="entry name" value="SnoaL-like"/>
</dbReference>
<dbReference type="InterPro" id="IPR032710">
    <property type="entry name" value="NTF2-like_dom_sf"/>
</dbReference>
<evidence type="ECO:0000259" key="1">
    <source>
        <dbReference type="Pfam" id="PF12680"/>
    </source>
</evidence>
<accession>A0AAU7DCR2</accession>
<dbReference type="RefSeq" id="WP_348260697.1">
    <property type="nucleotide sequence ID" value="NZ_CP121196.1"/>
</dbReference>
<protein>
    <submittedName>
        <fullName evidence="2">Nuclear transport factor 2 family protein</fullName>
    </submittedName>
</protein>
<dbReference type="AlphaFoldDB" id="A0AAU7DCR2"/>
<name>A0AAU7DCR2_9BACT</name>
<proteinExistence type="predicted"/>
<reference evidence="2" key="1">
    <citation type="submission" date="2023-03" db="EMBL/GenBank/DDBJ databases">
        <title>Edaphobacter sp.</title>
        <authorList>
            <person name="Huber K.J."/>
            <person name="Papendorf J."/>
            <person name="Pilke C."/>
            <person name="Bunk B."/>
            <person name="Sproeer C."/>
            <person name="Pester M."/>
        </authorList>
    </citation>
    <scope>NUCLEOTIDE SEQUENCE</scope>
    <source>
        <strain evidence="2">DSM 110680</strain>
    </source>
</reference>
<feature type="domain" description="SnoaL-like" evidence="1">
    <location>
        <begin position="13"/>
        <end position="119"/>
    </location>
</feature>
<sequence length="136" mass="15206">MESIGTSAESIAHAFVRAINRQDAEQVAALMSPTHRFIDSLGKVIEGREKMREGWAAYFRMVPDYSVAIEEIYPSDPVVILLGVAQGTYSREGNLNPENRWQTPVAIRALVEEGLVAEWRVYADNEPIRKVMATGK</sequence>
<evidence type="ECO:0000313" key="2">
    <source>
        <dbReference type="EMBL" id="XBH15464.1"/>
    </source>
</evidence>
<gene>
    <name evidence="2" type="ORF">P8935_12885</name>
</gene>
<dbReference type="SUPFAM" id="SSF54427">
    <property type="entry name" value="NTF2-like"/>
    <property type="match status" value="1"/>
</dbReference>
<dbReference type="Gene3D" id="3.10.450.50">
    <property type="match status" value="1"/>
</dbReference>
<dbReference type="EMBL" id="CP121196">
    <property type="protein sequence ID" value="XBH15464.1"/>
    <property type="molecule type" value="Genomic_DNA"/>
</dbReference>